<evidence type="ECO:0000256" key="4">
    <source>
        <dbReference type="ARBA" id="ARBA00022801"/>
    </source>
</evidence>
<dbReference type="SUPFAM" id="SSF63411">
    <property type="entry name" value="LuxS/MPP-like metallohydrolase"/>
    <property type="match status" value="3"/>
</dbReference>
<evidence type="ECO:0000313" key="11">
    <source>
        <dbReference type="EMBL" id="PZP26011.1"/>
    </source>
</evidence>
<name>A0A2W5D2R7_9PSED</name>
<evidence type="ECO:0000256" key="6">
    <source>
        <dbReference type="ARBA" id="ARBA00023049"/>
    </source>
</evidence>
<dbReference type="Gene3D" id="3.30.830.10">
    <property type="entry name" value="Metalloenzyme, LuxS/M16 peptidase-like"/>
    <property type="match status" value="2"/>
</dbReference>
<feature type="domain" description="Coenzyme PQQ synthesis protein F-like C-terminal lobe" evidence="10">
    <location>
        <begin position="760"/>
        <end position="859"/>
    </location>
</feature>
<accession>A0A2W5D2R7</accession>
<dbReference type="AlphaFoldDB" id="A0A2W5D2R7"/>
<dbReference type="GO" id="GO:0004222">
    <property type="term" value="F:metalloendopeptidase activity"/>
    <property type="evidence" value="ECO:0007669"/>
    <property type="project" value="InterPro"/>
</dbReference>
<dbReference type="NCBIfam" id="TIGR02110">
    <property type="entry name" value="PQQ_syn_pqqF"/>
    <property type="match status" value="1"/>
</dbReference>
<evidence type="ECO:0000256" key="1">
    <source>
        <dbReference type="ARBA" id="ARBA00007261"/>
    </source>
</evidence>
<evidence type="ECO:0000259" key="9">
    <source>
        <dbReference type="Pfam" id="PF22455"/>
    </source>
</evidence>
<dbReference type="InterPro" id="IPR007863">
    <property type="entry name" value="Peptidase_M16_C"/>
</dbReference>
<sequence>MPQSIAKATAIQAHISMTIMSTGDIVLSSVTDRVRVWSRPCSAKRFPPHAAMGHLHRPTAPYRCAEGILASACALADAGGSRLKDRCMTDIAEHAPVIQRRITLENGLAVTLLQVPQAQHCAAWVRVAAGSHDEPREYPGLAHFLEHLLFLDSAGFTADQGLMAFVQGAGGQVNASTQARHTDFFCEVPPLALDGALARLFDMLARPALDTGAQRHEREVLQAEFLARGEDRETLMDAALGLALAAHHPFGDFHAGHRGTLPVEEERFQRTLHGFHRRFYHAGQTHLLVAGAQPLDTLEALARRHGAHLAPGARVVAQLPALRLAPVHVEVQASGPTQLALYFPLLLPTAADAALECLFRVLRSAAPNGLQATLRERGYADRVSPRRVYRADDQALIAIDIEGAAADETTWREIVTLLFSWLEFFAARSDWADVREQASLIRSVRWQTCSALDAVRMAVEKGGNEPVEAPALAALLTQLTPGAMVSVVTSTREQPLLERSGFALRARCSKGLSRARGAPVAWCLPERNPFLTSAAAPRAVSPIPTGLRWQNDAGIPPGHAALFLRWRWSTPVAGVFARAAQAALAPLVQASSEAGVEVRLQCSAQAWLLSLGGLASAVDRVLPEALKNLQQPTAVDWRNALDPAPRAAGGMLLRQLLDELPGALQGAVPVAELSPGALPGAWRELCHQARWGALGLGQPSPTINAVLGELPGQGLFEGGSAANVQSTCRWIEVAGQKEQALLLFARQAGLDAPAEAAWRLLGNVLQGAFYTHMRTDLQLGYGVYCGYRQVGEEAGLLFAVQSPKASVAEIFAHLLAFLDLQRERLGQLTDEALEAFREPLAAQLSQPPATFRILAEARWALYAQPGKQPADRIARCVREIGRAALLDALACVRQAQAGWLVLANAAPPDARWSLG</sequence>
<feature type="domain" description="Peptidase M16 N-terminal" evidence="7">
    <location>
        <begin position="112"/>
        <end position="226"/>
    </location>
</feature>
<organism evidence="11 12">
    <name type="scientific">Pseudomonas kuykendallii</name>
    <dbReference type="NCBI Taxonomy" id="1007099"/>
    <lineage>
        <taxon>Bacteria</taxon>
        <taxon>Pseudomonadati</taxon>
        <taxon>Pseudomonadota</taxon>
        <taxon>Gammaproteobacteria</taxon>
        <taxon>Pseudomonadales</taxon>
        <taxon>Pseudomonadaceae</taxon>
        <taxon>Pseudomonas</taxon>
    </lineage>
</organism>
<dbReference type="InterPro" id="IPR011249">
    <property type="entry name" value="Metalloenz_LuxS/M16"/>
</dbReference>
<proteinExistence type="inferred from homology"/>
<protein>
    <submittedName>
        <fullName evidence="11">Pyrroloquinoline quinone biosynthesis protein PqqF</fullName>
    </submittedName>
</protein>
<evidence type="ECO:0000313" key="12">
    <source>
        <dbReference type="Proteomes" id="UP000249198"/>
    </source>
</evidence>
<dbReference type="GO" id="GO:0018189">
    <property type="term" value="P:pyrroloquinoline quinone biosynthetic process"/>
    <property type="evidence" value="ECO:0007669"/>
    <property type="project" value="InterPro"/>
</dbReference>
<dbReference type="Pfam" id="PF22455">
    <property type="entry name" value="PqqF_C_3"/>
    <property type="match status" value="1"/>
</dbReference>
<evidence type="ECO:0000259" key="10">
    <source>
        <dbReference type="Pfam" id="PF22456"/>
    </source>
</evidence>
<feature type="domain" description="Peptidase M16 C-terminal" evidence="8">
    <location>
        <begin position="272"/>
        <end position="426"/>
    </location>
</feature>
<dbReference type="InterPro" id="IPR054733">
    <property type="entry name" value="PqqF_C_3"/>
</dbReference>
<dbReference type="Pfam" id="PF22456">
    <property type="entry name" value="PqqF-like_C_4"/>
    <property type="match status" value="1"/>
</dbReference>
<dbReference type="GO" id="GO:0008270">
    <property type="term" value="F:zinc ion binding"/>
    <property type="evidence" value="ECO:0007669"/>
    <property type="project" value="InterPro"/>
</dbReference>
<dbReference type="InterPro" id="IPR011844">
    <property type="entry name" value="PQQ_synth_PqqF"/>
</dbReference>
<dbReference type="InterPro" id="IPR054734">
    <property type="entry name" value="PqqF-like_C_4"/>
</dbReference>
<evidence type="ECO:0000256" key="3">
    <source>
        <dbReference type="ARBA" id="ARBA00022723"/>
    </source>
</evidence>
<dbReference type="Pfam" id="PF00675">
    <property type="entry name" value="Peptidase_M16"/>
    <property type="match status" value="1"/>
</dbReference>
<dbReference type="Proteomes" id="UP000249198">
    <property type="component" value="Unassembled WGS sequence"/>
</dbReference>
<keyword evidence="2" id="KW-0645">Protease</keyword>
<dbReference type="EMBL" id="QFOH01000003">
    <property type="protein sequence ID" value="PZP26011.1"/>
    <property type="molecule type" value="Genomic_DNA"/>
</dbReference>
<comment type="similarity">
    <text evidence="1">Belongs to the peptidase M16 family.</text>
</comment>
<keyword evidence="4" id="KW-0378">Hydrolase</keyword>
<keyword evidence="3" id="KW-0479">Metal-binding</keyword>
<dbReference type="PANTHER" id="PTHR43690:SF18">
    <property type="entry name" value="INSULIN-DEGRADING ENZYME-RELATED"/>
    <property type="match status" value="1"/>
</dbReference>
<dbReference type="InterPro" id="IPR011765">
    <property type="entry name" value="Pept_M16_N"/>
</dbReference>
<evidence type="ECO:0000259" key="7">
    <source>
        <dbReference type="Pfam" id="PF00675"/>
    </source>
</evidence>
<dbReference type="Pfam" id="PF05193">
    <property type="entry name" value="Peptidase_M16_C"/>
    <property type="match status" value="1"/>
</dbReference>
<keyword evidence="6" id="KW-0482">Metalloprotease</keyword>
<evidence type="ECO:0000256" key="2">
    <source>
        <dbReference type="ARBA" id="ARBA00022670"/>
    </source>
</evidence>
<keyword evidence="5" id="KW-0862">Zinc</keyword>
<reference evidence="11 12" key="1">
    <citation type="submission" date="2017-08" db="EMBL/GenBank/DDBJ databases">
        <title>Infants hospitalized years apart are colonized by the same room-sourced microbial strains.</title>
        <authorList>
            <person name="Brooks B."/>
            <person name="Olm M.R."/>
            <person name="Firek B.A."/>
            <person name="Baker R."/>
            <person name="Thomas B.C."/>
            <person name="Morowitz M.J."/>
            <person name="Banfield J.F."/>
        </authorList>
    </citation>
    <scope>NUCLEOTIDE SEQUENCE [LARGE SCALE GENOMIC DNA]</scope>
    <source>
        <strain evidence="11">S2_009_000_R2_77</strain>
    </source>
</reference>
<feature type="domain" description="Coenzyme PQQ synthesis protein F C-terminal lobe" evidence="9">
    <location>
        <begin position="560"/>
        <end position="694"/>
    </location>
</feature>
<dbReference type="InterPro" id="IPR050626">
    <property type="entry name" value="Peptidase_M16"/>
</dbReference>
<evidence type="ECO:0000259" key="8">
    <source>
        <dbReference type="Pfam" id="PF05193"/>
    </source>
</evidence>
<dbReference type="PANTHER" id="PTHR43690">
    <property type="entry name" value="NARDILYSIN"/>
    <property type="match status" value="1"/>
</dbReference>
<gene>
    <name evidence="11" type="primary">pqqF</name>
    <name evidence="11" type="ORF">DI599_02285</name>
</gene>
<dbReference type="GO" id="GO:0006508">
    <property type="term" value="P:proteolysis"/>
    <property type="evidence" value="ECO:0007669"/>
    <property type="project" value="UniProtKB-KW"/>
</dbReference>
<evidence type="ECO:0000256" key="5">
    <source>
        <dbReference type="ARBA" id="ARBA00022833"/>
    </source>
</evidence>
<comment type="caution">
    <text evidence="11">The sequence shown here is derived from an EMBL/GenBank/DDBJ whole genome shotgun (WGS) entry which is preliminary data.</text>
</comment>